<dbReference type="STRING" id="824.CGRAC_1651"/>
<dbReference type="InterPro" id="IPR003593">
    <property type="entry name" value="AAA+_ATPase"/>
</dbReference>
<dbReference type="CDD" id="cd03255">
    <property type="entry name" value="ABC_MJ0796_LolCDE_FtsE"/>
    <property type="match status" value="1"/>
</dbReference>
<dbReference type="PROSITE" id="PS50893">
    <property type="entry name" value="ABC_TRANSPORTER_2"/>
    <property type="match status" value="1"/>
</dbReference>
<evidence type="ECO:0000256" key="2">
    <source>
        <dbReference type="ARBA" id="ARBA00022741"/>
    </source>
</evidence>
<evidence type="ECO:0000256" key="1">
    <source>
        <dbReference type="ARBA" id="ARBA00022448"/>
    </source>
</evidence>
<evidence type="ECO:0000259" key="6">
    <source>
        <dbReference type="PROSITE" id="PS50893"/>
    </source>
</evidence>
<keyword evidence="3 7" id="KW-0067">ATP-binding</keyword>
<feature type="compositionally biased region" description="Polar residues" evidence="5">
    <location>
        <begin position="259"/>
        <end position="273"/>
    </location>
</feature>
<dbReference type="SUPFAM" id="SSF52540">
    <property type="entry name" value="P-loop containing nucleoside triphosphate hydrolases"/>
    <property type="match status" value="1"/>
</dbReference>
<feature type="compositionally biased region" description="Polar residues" evidence="5">
    <location>
        <begin position="280"/>
        <end position="300"/>
    </location>
</feature>
<reference evidence="7 8" key="1">
    <citation type="submission" date="2009-07" db="EMBL/GenBank/DDBJ databases">
        <authorList>
            <person name="Madupu R."/>
            <person name="Sebastian Y."/>
            <person name="Durkin A.S."/>
            <person name="Torralba M."/>
            <person name="Methe B."/>
            <person name="Sutton G.G."/>
            <person name="Strausberg R.L."/>
            <person name="Nelson K.E."/>
        </authorList>
    </citation>
    <scope>NUCLEOTIDE SEQUENCE [LARGE SCALE GENOMIC DNA]</scope>
    <source>
        <strain evidence="7 8">RM3268</strain>
    </source>
</reference>
<evidence type="ECO:0000256" key="3">
    <source>
        <dbReference type="ARBA" id="ARBA00022840"/>
    </source>
</evidence>
<keyword evidence="7" id="KW-0378">Hydrolase</keyword>
<keyword evidence="1" id="KW-0813">Transport</keyword>
<dbReference type="AlphaFoldDB" id="C8PEC7"/>
<feature type="region of interest" description="Disordered" evidence="5">
    <location>
        <begin position="227"/>
        <end position="300"/>
    </location>
</feature>
<dbReference type="PANTHER" id="PTHR42798:SF7">
    <property type="entry name" value="ALPHA-D-RIBOSE 1-METHYLPHOSPHONATE 5-TRIPHOSPHATE SYNTHASE SUBUNIT PHNL"/>
    <property type="match status" value="1"/>
</dbReference>
<dbReference type="GO" id="GO:0022857">
    <property type="term" value="F:transmembrane transporter activity"/>
    <property type="evidence" value="ECO:0007669"/>
    <property type="project" value="UniProtKB-ARBA"/>
</dbReference>
<evidence type="ECO:0000313" key="8">
    <source>
        <dbReference type="Proteomes" id="UP000005709"/>
    </source>
</evidence>
<dbReference type="PANTHER" id="PTHR42798">
    <property type="entry name" value="LIPOPROTEIN-RELEASING SYSTEM ATP-BINDING PROTEIN LOLD"/>
    <property type="match status" value="1"/>
</dbReference>
<keyword evidence="2" id="KW-0547">Nucleotide-binding</keyword>
<dbReference type="SMART" id="SM00382">
    <property type="entry name" value="AAA"/>
    <property type="match status" value="1"/>
</dbReference>
<dbReference type="InterPro" id="IPR017911">
    <property type="entry name" value="MacB-like_ATP-bd"/>
</dbReference>
<dbReference type="Proteomes" id="UP000005709">
    <property type="component" value="Unassembled WGS sequence"/>
</dbReference>
<feature type="compositionally biased region" description="Low complexity" evidence="5">
    <location>
        <begin position="240"/>
        <end position="251"/>
    </location>
</feature>
<dbReference type="EC" id="3.6.3.-" evidence="7"/>
<dbReference type="InterPro" id="IPR027417">
    <property type="entry name" value="P-loop_NTPase"/>
</dbReference>
<organism evidence="7 8">
    <name type="scientific">Campylobacter gracilis RM3268</name>
    <dbReference type="NCBI Taxonomy" id="553220"/>
    <lineage>
        <taxon>Bacteria</taxon>
        <taxon>Pseudomonadati</taxon>
        <taxon>Campylobacterota</taxon>
        <taxon>Epsilonproteobacteria</taxon>
        <taxon>Campylobacterales</taxon>
        <taxon>Campylobacteraceae</taxon>
        <taxon>Campylobacter</taxon>
    </lineage>
</organism>
<dbReference type="InterPro" id="IPR017871">
    <property type="entry name" value="ABC_transporter-like_CS"/>
</dbReference>
<dbReference type="Gene3D" id="3.40.50.300">
    <property type="entry name" value="P-loop containing nucleotide triphosphate hydrolases"/>
    <property type="match status" value="1"/>
</dbReference>
<keyword evidence="8" id="KW-1185">Reference proteome</keyword>
<comment type="similarity">
    <text evidence="4">Belongs to the ABC transporter superfamily. Macrolide exporter (TC 3.A.1.122) family.</text>
</comment>
<protein>
    <submittedName>
        <fullName evidence="7">ABC transporter, ATP-binding protein</fullName>
        <ecNumber evidence="7">3.6.3.-</ecNumber>
    </submittedName>
</protein>
<feature type="domain" description="ABC transporter" evidence="6">
    <location>
        <begin position="4"/>
        <end position="235"/>
    </location>
</feature>
<dbReference type="OrthoDB" id="9809450at2"/>
<dbReference type="FunFam" id="3.40.50.300:FF:000032">
    <property type="entry name" value="Export ABC transporter ATP-binding protein"/>
    <property type="match status" value="1"/>
</dbReference>
<evidence type="ECO:0000256" key="5">
    <source>
        <dbReference type="SAM" id="MobiDB-lite"/>
    </source>
</evidence>
<dbReference type="EMBL" id="ACYG01000007">
    <property type="protein sequence ID" value="EEV18813.1"/>
    <property type="molecule type" value="Genomic_DNA"/>
</dbReference>
<sequence>MEILKFEGICKYFGEVKALDNISFDVLSGEWVSIMGPSGSGKSTLVNILSLMDTPTAGRYILGGADASALNDEQILEFRRKKIGLVFQQFHLIPYLTAVENVMLNQYYHSCVDEGSAKAALEKVGLGHRITHRPSELSGGEQQRVCIARALINDPDIIIADEPTGNLDEANERVVLQLFQTLRSEGKTLLLVTHNEELGKFADKVVRLRHGKLDRIELLDQSTMKHNLGSQDKISDRNPNESASQSSSAENLKAKNGDKNSSTNEKNSASQNLGGEDQSAENSNGENQGAKNSDAQNSGA</sequence>
<dbReference type="GO" id="GO:0016887">
    <property type="term" value="F:ATP hydrolysis activity"/>
    <property type="evidence" value="ECO:0007669"/>
    <property type="project" value="InterPro"/>
</dbReference>
<dbReference type="eggNOG" id="COG1136">
    <property type="taxonomic scope" value="Bacteria"/>
</dbReference>
<proteinExistence type="inferred from homology"/>
<dbReference type="PROSITE" id="PS00211">
    <property type="entry name" value="ABC_TRANSPORTER_1"/>
    <property type="match status" value="1"/>
</dbReference>
<accession>C8PEC7</accession>
<gene>
    <name evidence="7" type="ORF">CAMGR0001_1828</name>
</gene>
<dbReference type="Pfam" id="PF00005">
    <property type="entry name" value="ABC_tran"/>
    <property type="match status" value="1"/>
</dbReference>
<dbReference type="InterPro" id="IPR003439">
    <property type="entry name" value="ABC_transporter-like_ATP-bd"/>
</dbReference>
<dbReference type="GO" id="GO:0098796">
    <property type="term" value="C:membrane protein complex"/>
    <property type="evidence" value="ECO:0007669"/>
    <property type="project" value="UniProtKB-ARBA"/>
</dbReference>
<evidence type="ECO:0000313" key="7">
    <source>
        <dbReference type="EMBL" id="EEV18813.1"/>
    </source>
</evidence>
<dbReference type="GO" id="GO:0005524">
    <property type="term" value="F:ATP binding"/>
    <property type="evidence" value="ECO:0007669"/>
    <property type="project" value="UniProtKB-KW"/>
</dbReference>
<evidence type="ECO:0000256" key="4">
    <source>
        <dbReference type="ARBA" id="ARBA00038388"/>
    </source>
</evidence>
<comment type="caution">
    <text evidence="7">The sequence shown here is derived from an EMBL/GenBank/DDBJ whole genome shotgun (WGS) entry which is preliminary data.</text>
</comment>
<name>C8PEC7_9BACT</name>